<evidence type="ECO:0000313" key="12">
    <source>
        <dbReference type="EMBL" id="SKB60088.1"/>
    </source>
</evidence>
<evidence type="ECO:0000259" key="11">
    <source>
        <dbReference type="Pfam" id="PF22599"/>
    </source>
</evidence>
<evidence type="ECO:0000256" key="2">
    <source>
        <dbReference type="ARBA" id="ARBA00022448"/>
    </source>
</evidence>
<keyword evidence="4 9" id="KW-0812">Transmembrane</keyword>
<evidence type="ECO:0000256" key="9">
    <source>
        <dbReference type="HAMAP-Rule" id="MF_01463"/>
    </source>
</evidence>
<dbReference type="Pfam" id="PF02355">
    <property type="entry name" value="SecD_SecF_C"/>
    <property type="match status" value="1"/>
</dbReference>
<dbReference type="NCBIfam" id="TIGR01129">
    <property type="entry name" value="secD"/>
    <property type="match status" value="1"/>
</dbReference>
<dbReference type="Gene3D" id="3.30.70.3220">
    <property type="match status" value="1"/>
</dbReference>
<name>A0A1T5CKS9_9FIRM</name>
<keyword evidence="7 9" id="KW-0811">Translocation</keyword>
<dbReference type="InterPro" id="IPR022813">
    <property type="entry name" value="SecD/SecF_arch_bac"/>
</dbReference>
<dbReference type="HAMAP" id="MF_01463_B">
    <property type="entry name" value="SecD_B"/>
    <property type="match status" value="1"/>
</dbReference>
<evidence type="ECO:0000256" key="6">
    <source>
        <dbReference type="ARBA" id="ARBA00022989"/>
    </source>
</evidence>
<organism evidence="12 13">
    <name type="scientific">Acetoanaerobium noterae</name>
    <dbReference type="NCBI Taxonomy" id="745369"/>
    <lineage>
        <taxon>Bacteria</taxon>
        <taxon>Bacillati</taxon>
        <taxon>Bacillota</taxon>
        <taxon>Clostridia</taxon>
        <taxon>Peptostreptococcales</taxon>
        <taxon>Filifactoraceae</taxon>
        <taxon>Acetoanaerobium</taxon>
    </lineage>
</organism>
<feature type="transmembrane region" description="Helical" evidence="9">
    <location>
        <begin position="276"/>
        <end position="294"/>
    </location>
</feature>
<evidence type="ECO:0000256" key="7">
    <source>
        <dbReference type="ARBA" id="ARBA00023010"/>
    </source>
</evidence>
<gene>
    <name evidence="9" type="primary">secD</name>
    <name evidence="12" type="ORF">SAMN02745120_2252</name>
</gene>
<dbReference type="InterPro" id="IPR005791">
    <property type="entry name" value="SecD"/>
</dbReference>
<dbReference type="InterPro" id="IPR055344">
    <property type="entry name" value="SecD_SecF_C_bact"/>
</dbReference>
<dbReference type="OrthoDB" id="9805019at2"/>
<keyword evidence="2 9" id="KW-0813">Transport</keyword>
<protein>
    <recommendedName>
        <fullName evidence="9">Protein translocase subunit SecD</fullName>
    </recommendedName>
</protein>
<dbReference type="PANTHER" id="PTHR30081">
    <property type="entry name" value="PROTEIN-EXPORT MEMBRANE PROTEIN SEC"/>
    <property type="match status" value="1"/>
</dbReference>
<evidence type="ECO:0000256" key="1">
    <source>
        <dbReference type="ARBA" id="ARBA00004651"/>
    </source>
</evidence>
<keyword evidence="13" id="KW-1185">Reference proteome</keyword>
<dbReference type="GO" id="GO:0043952">
    <property type="term" value="P:protein transport by the Sec complex"/>
    <property type="evidence" value="ECO:0007669"/>
    <property type="project" value="UniProtKB-UniRule"/>
</dbReference>
<dbReference type="AlphaFoldDB" id="A0A1T5CKS9"/>
<feature type="transmembrane region" description="Helical" evidence="9">
    <location>
        <begin position="251"/>
        <end position="269"/>
    </location>
</feature>
<keyword evidence="3 9" id="KW-1003">Cell membrane</keyword>
<feature type="transmembrane region" description="Helical" evidence="9">
    <location>
        <begin position="373"/>
        <end position="397"/>
    </location>
</feature>
<evidence type="ECO:0000256" key="4">
    <source>
        <dbReference type="ARBA" id="ARBA00022692"/>
    </source>
</evidence>
<evidence type="ECO:0000259" key="10">
    <source>
        <dbReference type="Pfam" id="PF02355"/>
    </source>
</evidence>
<feature type="transmembrane region" description="Helical" evidence="9">
    <location>
        <begin position="300"/>
        <end position="324"/>
    </location>
</feature>
<feature type="transmembrane region" description="Helical" evidence="9">
    <location>
        <begin position="345"/>
        <end position="367"/>
    </location>
</feature>
<comment type="caution">
    <text evidence="9">Lacks conserved residue(s) required for the propagation of feature annotation.</text>
</comment>
<feature type="domain" description="SecDF P1 head subdomain" evidence="11">
    <location>
        <begin position="124"/>
        <end position="228"/>
    </location>
</feature>
<dbReference type="RefSeq" id="WP_079590054.1">
    <property type="nucleotide sequence ID" value="NZ_DAMBHZ010000002.1"/>
</dbReference>
<reference evidence="13" key="1">
    <citation type="submission" date="2017-02" db="EMBL/GenBank/DDBJ databases">
        <authorList>
            <person name="Varghese N."/>
            <person name="Submissions S."/>
        </authorList>
    </citation>
    <scope>NUCLEOTIDE SEQUENCE [LARGE SCALE GENOMIC DNA]</scope>
    <source>
        <strain evidence="13">ATCC 35199</strain>
    </source>
</reference>
<comment type="subunit">
    <text evidence="9">Forms a complex with SecF. Part of the essential Sec protein translocation apparatus which comprises SecA, SecYEG and auxiliary proteins SecDF. Other proteins may also be involved.</text>
</comment>
<keyword evidence="6 9" id="KW-1133">Transmembrane helix</keyword>
<dbReference type="InterPro" id="IPR001036">
    <property type="entry name" value="Acrflvin-R"/>
</dbReference>
<dbReference type="PROSITE" id="PS51257">
    <property type="entry name" value="PROKAR_LIPOPROTEIN"/>
    <property type="match status" value="1"/>
</dbReference>
<comment type="function">
    <text evidence="9">Part of the Sec protein translocase complex. Interacts with the SecYEG preprotein conducting channel. SecDF uses the proton motive force (PMF) to complete protein translocation after the ATP-dependent function of SecA.</text>
</comment>
<sequence length="414" mass="44582">MKFKNLSLFILIILIVACFSYTAINGLNIGNIKLSPVGKQINQGLDLKGGVFVVYEAKTDAKGEELSKIIDQTIEVFRKRVDGMGLTEPVIVKEGDNRIRIELPGVNDAQQAIETIGKTAQLQFILPDGNVVVSGAEVTKADVMIDSRNNQPFVSLEFNSEGSKKFAEATRSLAPTNEPIFIVLDGEVISSPRVNEEIPNGQAQVTGNFTIESASELAGLIRAGALPVDFEEVQSSTITATLGEEALDKSIYGASIGILLVMLFMILYYRLPGLMAAIALVAYILIVIYTYIGINATLTLPGIAAMILSVGMAVDANVIIFERIKEEIRSGKSIRVSVDSGFQKAMSTIIDSQITTFIAGVVLYNFGTGSIKGFAITLMIGIMASMFTAIIITRFLLKSAIGISNVKNTKFFGV</sequence>
<evidence type="ECO:0000256" key="3">
    <source>
        <dbReference type="ARBA" id="ARBA00022475"/>
    </source>
</evidence>
<evidence type="ECO:0000313" key="13">
    <source>
        <dbReference type="Proteomes" id="UP000243406"/>
    </source>
</evidence>
<dbReference type="EMBL" id="FUYN01000005">
    <property type="protein sequence ID" value="SKB60088.1"/>
    <property type="molecule type" value="Genomic_DNA"/>
</dbReference>
<dbReference type="PRINTS" id="PR00702">
    <property type="entry name" value="ACRIFLAVINRP"/>
</dbReference>
<comment type="similarity">
    <text evidence="9">Belongs to the SecD/SecF family. SecD subfamily.</text>
</comment>
<evidence type="ECO:0000256" key="5">
    <source>
        <dbReference type="ARBA" id="ARBA00022927"/>
    </source>
</evidence>
<dbReference type="Proteomes" id="UP000243406">
    <property type="component" value="Unassembled WGS sequence"/>
</dbReference>
<comment type="subcellular location">
    <subcellularLocation>
        <location evidence="1 9">Cell membrane</location>
        <topology evidence="1 9">Multi-pass membrane protein</topology>
    </subcellularLocation>
</comment>
<dbReference type="SUPFAM" id="SSF82866">
    <property type="entry name" value="Multidrug efflux transporter AcrB transmembrane domain"/>
    <property type="match status" value="1"/>
</dbReference>
<accession>A0A1T5CKS9</accession>
<dbReference type="InterPro" id="IPR054384">
    <property type="entry name" value="SecDF_P1_head"/>
</dbReference>
<dbReference type="GO" id="GO:0065002">
    <property type="term" value="P:intracellular protein transmembrane transport"/>
    <property type="evidence" value="ECO:0007669"/>
    <property type="project" value="UniProtKB-UniRule"/>
</dbReference>
<dbReference type="NCBIfam" id="TIGR00916">
    <property type="entry name" value="2A0604s01"/>
    <property type="match status" value="1"/>
</dbReference>
<dbReference type="GO" id="GO:0005886">
    <property type="term" value="C:plasma membrane"/>
    <property type="evidence" value="ECO:0007669"/>
    <property type="project" value="UniProtKB-SubCell"/>
</dbReference>
<dbReference type="InterPro" id="IPR048634">
    <property type="entry name" value="SecD_SecF_C"/>
</dbReference>
<dbReference type="Gene3D" id="1.20.1640.10">
    <property type="entry name" value="Multidrug efflux transporter AcrB transmembrane domain"/>
    <property type="match status" value="1"/>
</dbReference>
<dbReference type="FunFam" id="1.20.1640.10:FF:000004">
    <property type="entry name" value="Protein translocase subunit SecD"/>
    <property type="match status" value="1"/>
</dbReference>
<evidence type="ECO:0000256" key="8">
    <source>
        <dbReference type="ARBA" id="ARBA00023136"/>
    </source>
</evidence>
<feature type="domain" description="Protein export membrane protein SecD/SecF C-terminal" evidence="10">
    <location>
        <begin position="229"/>
        <end position="397"/>
    </location>
</feature>
<dbReference type="PANTHER" id="PTHR30081:SF1">
    <property type="entry name" value="PROTEIN TRANSLOCASE SUBUNIT SECD"/>
    <property type="match status" value="1"/>
</dbReference>
<keyword evidence="5 9" id="KW-0653">Protein transport</keyword>
<dbReference type="GO" id="GO:0006605">
    <property type="term" value="P:protein targeting"/>
    <property type="evidence" value="ECO:0007669"/>
    <property type="project" value="UniProtKB-UniRule"/>
</dbReference>
<proteinExistence type="inferred from homology"/>
<dbReference type="Pfam" id="PF22599">
    <property type="entry name" value="SecDF_P1_head"/>
    <property type="match status" value="1"/>
</dbReference>
<dbReference type="GO" id="GO:0015450">
    <property type="term" value="F:protein-transporting ATPase activity"/>
    <property type="evidence" value="ECO:0007669"/>
    <property type="project" value="InterPro"/>
</dbReference>
<keyword evidence="8 9" id="KW-0472">Membrane</keyword>